<dbReference type="GO" id="GO:0005524">
    <property type="term" value="F:ATP binding"/>
    <property type="evidence" value="ECO:0007669"/>
    <property type="project" value="UniProtKB-KW"/>
</dbReference>
<dbReference type="InterPro" id="IPR025662">
    <property type="entry name" value="Sigma_54_int_dom_ATP-bd_1"/>
</dbReference>
<evidence type="ECO:0000256" key="1">
    <source>
        <dbReference type="ARBA" id="ARBA00022741"/>
    </source>
</evidence>
<dbReference type="GO" id="GO:0006355">
    <property type="term" value="P:regulation of DNA-templated transcription"/>
    <property type="evidence" value="ECO:0007669"/>
    <property type="project" value="InterPro"/>
</dbReference>
<keyword evidence="5" id="KW-0010">Activator</keyword>
<dbReference type="InterPro" id="IPR015813">
    <property type="entry name" value="Pyrv/PenolPyrv_kinase-like_dom"/>
</dbReference>
<dbReference type="Gene3D" id="3.40.50.300">
    <property type="entry name" value="P-loop containing nucleotide triphosphate hydrolases"/>
    <property type="match status" value="1"/>
</dbReference>
<dbReference type="KEGG" id="tfr:BR63_08635"/>
<organism evidence="8 9">
    <name type="scientific">Thermanaerosceptrum fracticalcis</name>
    <dbReference type="NCBI Taxonomy" id="1712410"/>
    <lineage>
        <taxon>Bacteria</taxon>
        <taxon>Bacillati</taxon>
        <taxon>Bacillota</taxon>
        <taxon>Clostridia</taxon>
        <taxon>Eubacteriales</taxon>
        <taxon>Peptococcaceae</taxon>
        <taxon>Thermanaerosceptrum</taxon>
    </lineage>
</organism>
<dbReference type="Gene3D" id="1.10.10.60">
    <property type="entry name" value="Homeodomain-like"/>
    <property type="match status" value="1"/>
</dbReference>
<evidence type="ECO:0000313" key="9">
    <source>
        <dbReference type="Proteomes" id="UP000515847"/>
    </source>
</evidence>
<protein>
    <submittedName>
        <fullName evidence="8">AAA family ATPase</fullName>
    </submittedName>
</protein>
<keyword evidence="4" id="KW-0238">DNA-binding</keyword>
<accession>A0A7G6E2S1</accession>
<dbReference type="AlphaFoldDB" id="A0A7G6E2S1"/>
<dbReference type="EMBL" id="CP045798">
    <property type="protein sequence ID" value="QNB46375.1"/>
    <property type="molecule type" value="Genomic_DNA"/>
</dbReference>
<reference evidence="8 9" key="1">
    <citation type="journal article" date="2019" name="Front. Microbiol.">
        <title>Thermoanaerosceptrum fracticalcis gen. nov. sp. nov., a Novel Fumarate-Fermenting Microorganism From a Deep Fractured Carbonate Aquifer of the US Great Basin.</title>
        <authorList>
            <person name="Hamilton-Brehm S.D."/>
            <person name="Stewart L.E."/>
            <person name="Zavarin M."/>
            <person name="Caldwell M."/>
            <person name="Lawson P.A."/>
            <person name="Onstott T.C."/>
            <person name="Grzymski J."/>
            <person name="Neveux I."/>
            <person name="Lollar B.S."/>
            <person name="Russell C.E."/>
            <person name="Moser D.P."/>
        </authorList>
    </citation>
    <scope>NUCLEOTIDE SEQUENCE [LARGE SCALE GENOMIC DNA]</scope>
    <source>
        <strain evidence="8 9">DRI-13</strain>
    </source>
</reference>
<evidence type="ECO:0000313" key="8">
    <source>
        <dbReference type="EMBL" id="QNB46375.1"/>
    </source>
</evidence>
<evidence type="ECO:0000256" key="6">
    <source>
        <dbReference type="ARBA" id="ARBA00023163"/>
    </source>
</evidence>
<dbReference type="PANTHER" id="PTHR32071:SF57">
    <property type="entry name" value="C4-DICARBOXYLATE TRANSPORT TRANSCRIPTIONAL REGULATORY PROTEIN DCTD"/>
    <property type="match status" value="1"/>
</dbReference>
<dbReference type="Pfam" id="PF02954">
    <property type="entry name" value="HTH_8"/>
    <property type="match status" value="1"/>
</dbReference>
<evidence type="ECO:0000259" key="7">
    <source>
        <dbReference type="PROSITE" id="PS50045"/>
    </source>
</evidence>
<feature type="domain" description="Sigma-54 factor interaction" evidence="7">
    <location>
        <begin position="295"/>
        <end position="524"/>
    </location>
</feature>
<dbReference type="Gene3D" id="3.20.20.70">
    <property type="entry name" value="Aldolase class I"/>
    <property type="match status" value="1"/>
</dbReference>
<dbReference type="PROSITE" id="PS00676">
    <property type="entry name" value="SIGMA54_INTERACT_2"/>
    <property type="match status" value="1"/>
</dbReference>
<dbReference type="InterPro" id="IPR003593">
    <property type="entry name" value="AAA+_ATPase"/>
</dbReference>
<keyword evidence="1" id="KW-0547">Nucleotide-binding</keyword>
<keyword evidence="6" id="KW-0804">Transcription</keyword>
<dbReference type="FunFam" id="3.40.50.300:FF:000006">
    <property type="entry name" value="DNA-binding transcriptional regulator NtrC"/>
    <property type="match status" value="1"/>
</dbReference>
<sequence>MLTYHKIKENLRETLQKKKNIVGAAVGSGLSARLAVSGGADLLLALNSGRFRNAGRSSMAGLMPFKNCNQWVLEFGSQEIIPVVQNIPIIFGACASDPTIDWDYFLDLLLQKGFHGINNFPSVGLIDGVLREALEEQGMGFANEVELISRAHRKGLFTVAFVFDPEQGEAMARVGADVICAHFGFTVGGSLGAKKSVSIENAAALANNIFSRAAAIRKDCFWLVYGGPVIYPEQADYIFKHTGAQGYIGGSSIERIPAEEGIREITDQFKNIVRLQQENVRLKEELERKMGFDEIVGQSRVMQELYNIVRKVADEKINILVYGESGTGKELVTRAIHYNSKRRDGPFIKVNCAALPENLLESELFGHEKGAFTGALQQRLGRFELAHKGTLFLDEIGEMSLLTQAKLLRVIQQQEFERVGGSKTIRVDARIICATNKDLWQMVKKGEFREDLYYRLNVVSIYTPPLRQHKEDIPLLVNHFLAKTNDKFNRQIARITPEALECLLNYEWPGNVRELQNVIERAVILCEGKMITLADLPQHLRQHTVEEKKLRENVSLIQYASTISADMEKKAILEALEKFHWHRTNTANYLGISRRTLLNKINKYGLGRH</sequence>
<dbReference type="InterPro" id="IPR013785">
    <property type="entry name" value="Aldolase_TIM"/>
</dbReference>
<keyword evidence="2" id="KW-0067">ATP-binding</keyword>
<dbReference type="PROSITE" id="PS00688">
    <property type="entry name" value="SIGMA54_INTERACT_3"/>
    <property type="match status" value="1"/>
</dbReference>
<dbReference type="Proteomes" id="UP000515847">
    <property type="component" value="Chromosome"/>
</dbReference>
<evidence type="ECO:0000256" key="4">
    <source>
        <dbReference type="ARBA" id="ARBA00023125"/>
    </source>
</evidence>
<evidence type="ECO:0000256" key="5">
    <source>
        <dbReference type="ARBA" id="ARBA00023159"/>
    </source>
</evidence>
<dbReference type="InterPro" id="IPR009057">
    <property type="entry name" value="Homeodomain-like_sf"/>
</dbReference>
<dbReference type="InterPro" id="IPR002197">
    <property type="entry name" value="HTH_Fis"/>
</dbReference>
<dbReference type="FunFam" id="1.10.8.60:FF:000014">
    <property type="entry name" value="DNA-binding transcriptional regulator NtrC"/>
    <property type="match status" value="1"/>
</dbReference>
<dbReference type="PRINTS" id="PR01590">
    <property type="entry name" value="HTHFIS"/>
</dbReference>
<dbReference type="Pfam" id="PF25601">
    <property type="entry name" value="AAA_lid_14"/>
    <property type="match status" value="1"/>
</dbReference>
<evidence type="ECO:0000256" key="3">
    <source>
        <dbReference type="ARBA" id="ARBA00023015"/>
    </source>
</evidence>
<dbReference type="InterPro" id="IPR027417">
    <property type="entry name" value="P-loop_NTPase"/>
</dbReference>
<keyword evidence="3" id="KW-0805">Transcription regulation</keyword>
<dbReference type="InterPro" id="IPR025943">
    <property type="entry name" value="Sigma_54_int_dom_ATP-bd_2"/>
</dbReference>
<dbReference type="InterPro" id="IPR002078">
    <property type="entry name" value="Sigma_54_int"/>
</dbReference>
<evidence type="ECO:0000256" key="2">
    <source>
        <dbReference type="ARBA" id="ARBA00022840"/>
    </source>
</evidence>
<name>A0A7G6E2S1_THEFR</name>
<dbReference type="SUPFAM" id="SSF46689">
    <property type="entry name" value="Homeodomain-like"/>
    <property type="match status" value="1"/>
</dbReference>
<dbReference type="PROSITE" id="PS00675">
    <property type="entry name" value="SIGMA54_INTERACT_1"/>
    <property type="match status" value="1"/>
</dbReference>
<dbReference type="Gene3D" id="1.10.8.60">
    <property type="match status" value="1"/>
</dbReference>
<dbReference type="Pfam" id="PF09370">
    <property type="entry name" value="PEP_hydrolase"/>
    <property type="match status" value="1"/>
</dbReference>
<proteinExistence type="predicted"/>
<dbReference type="Pfam" id="PF00158">
    <property type="entry name" value="Sigma54_activat"/>
    <property type="match status" value="1"/>
</dbReference>
<dbReference type="PROSITE" id="PS50045">
    <property type="entry name" value="SIGMA54_INTERACT_4"/>
    <property type="match status" value="1"/>
</dbReference>
<dbReference type="InterPro" id="IPR025944">
    <property type="entry name" value="Sigma_54_int_dom_CS"/>
</dbReference>
<dbReference type="OrthoDB" id="9803970at2"/>
<dbReference type="GO" id="GO:0003824">
    <property type="term" value="F:catalytic activity"/>
    <property type="evidence" value="ECO:0007669"/>
    <property type="project" value="InterPro"/>
</dbReference>
<dbReference type="SUPFAM" id="SSF51621">
    <property type="entry name" value="Phosphoenolpyruvate/pyruvate domain"/>
    <property type="match status" value="1"/>
</dbReference>
<dbReference type="InterPro" id="IPR058031">
    <property type="entry name" value="AAA_lid_NorR"/>
</dbReference>
<keyword evidence="9" id="KW-1185">Reference proteome</keyword>
<dbReference type="SUPFAM" id="SSF52540">
    <property type="entry name" value="P-loop containing nucleoside triphosphate hydrolases"/>
    <property type="match status" value="1"/>
</dbReference>
<dbReference type="InterPro" id="IPR009215">
    <property type="entry name" value="TIM-br_IGPS-like"/>
</dbReference>
<dbReference type="PANTHER" id="PTHR32071">
    <property type="entry name" value="TRANSCRIPTIONAL REGULATORY PROTEIN"/>
    <property type="match status" value="1"/>
</dbReference>
<dbReference type="CDD" id="cd00009">
    <property type="entry name" value="AAA"/>
    <property type="match status" value="1"/>
</dbReference>
<gene>
    <name evidence="8" type="ORF">BR63_08635</name>
</gene>
<dbReference type="SMART" id="SM00382">
    <property type="entry name" value="AAA"/>
    <property type="match status" value="1"/>
</dbReference>
<dbReference type="GO" id="GO:0043565">
    <property type="term" value="F:sequence-specific DNA binding"/>
    <property type="evidence" value="ECO:0007669"/>
    <property type="project" value="InterPro"/>
</dbReference>
<dbReference type="RefSeq" id="WP_034422517.1">
    <property type="nucleotide sequence ID" value="NZ_CP045798.1"/>
</dbReference>